<keyword evidence="5" id="KW-0680">Restriction system</keyword>
<dbReference type="Gene3D" id="3.40.50.150">
    <property type="entry name" value="Vaccinia Virus protein VP39"/>
    <property type="match status" value="1"/>
</dbReference>
<evidence type="ECO:0000259" key="8">
    <source>
        <dbReference type="Pfam" id="PF02384"/>
    </source>
</evidence>
<evidence type="ECO:0000313" key="9">
    <source>
        <dbReference type="EMBL" id="MSE06828.1"/>
    </source>
</evidence>
<name>A0A6A8LSJ8_9LACO</name>
<evidence type="ECO:0000313" key="10">
    <source>
        <dbReference type="Proteomes" id="UP000437575"/>
    </source>
</evidence>
<keyword evidence="3" id="KW-0808">Transferase</keyword>
<dbReference type="Pfam" id="PF02384">
    <property type="entry name" value="N6_Mtase"/>
    <property type="match status" value="1"/>
</dbReference>
<keyword evidence="2 9" id="KW-0489">Methyltransferase</keyword>
<organism evidence="9 10">
    <name type="scientific">Ligilactobacillus salivarius</name>
    <dbReference type="NCBI Taxonomy" id="1624"/>
    <lineage>
        <taxon>Bacteria</taxon>
        <taxon>Bacillati</taxon>
        <taxon>Bacillota</taxon>
        <taxon>Bacilli</taxon>
        <taxon>Lactobacillales</taxon>
        <taxon>Lactobacillaceae</taxon>
        <taxon>Ligilactobacillus</taxon>
    </lineage>
</organism>
<keyword evidence="4" id="KW-0949">S-adenosyl-L-methionine</keyword>
<dbReference type="GO" id="GO:0003677">
    <property type="term" value="F:DNA binding"/>
    <property type="evidence" value="ECO:0007669"/>
    <property type="project" value="InterPro"/>
</dbReference>
<dbReference type="GO" id="GO:0009307">
    <property type="term" value="P:DNA restriction-modification system"/>
    <property type="evidence" value="ECO:0007669"/>
    <property type="project" value="UniProtKB-KW"/>
</dbReference>
<feature type="non-terminal residue" evidence="9">
    <location>
        <position position="88"/>
    </location>
</feature>
<dbReference type="InterPro" id="IPR003356">
    <property type="entry name" value="DNA_methylase_A-5"/>
</dbReference>
<accession>A0A6A8LSJ8</accession>
<evidence type="ECO:0000256" key="4">
    <source>
        <dbReference type="ARBA" id="ARBA00022691"/>
    </source>
</evidence>
<proteinExistence type="predicted"/>
<protein>
    <recommendedName>
        <fullName evidence="1">site-specific DNA-methyltransferase (adenine-specific)</fullName>
        <ecNumber evidence="1">2.1.1.72</ecNumber>
    </recommendedName>
</protein>
<evidence type="ECO:0000256" key="1">
    <source>
        <dbReference type="ARBA" id="ARBA00011900"/>
    </source>
</evidence>
<feature type="coiled-coil region" evidence="7">
    <location>
        <begin position="42"/>
        <end position="73"/>
    </location>
</feature>
<feature type="domain" description="DNA methylase adenine-specific" evidence="8">
    <location>
        <begin position="2"/>
        <end position="35"/>
    </location>
</feature>
<keyword evidence="7" id="KW-0175">Coiled coil</keyword>
<gene>
    <name evidence="9" type="ORF">GKC34_14195</name>
</gene>
<evidence type="ECO:0000256" key="7">
    <source>
        <dbReference type="SAM" id="Coils"/>
    </source>
</evidence>
<dbReference type="GO" id="GO:0008170">
    <property type="term" value="F:N-methyltransferase activity"/>
    <property type="evidence" value="ECO:0007669"/>
    <property type="project" value="InterPro"/>
</dbReference>
<dbReference type="EMBL" id="WKKZ01001398">
    <property type="protein sequence ID" value="MSE06828.1"/>
    <property type="molecule type" value="Genomic_DNA"/>
</dbReference>
<evidence type="ECO:0000256" key="2">
    <source>
        <dbReference type="ARBA" id="ARBA00022603"/>
    </source>
</evidence>
<dbReference type="EC" id="2.1.1.72" evidence="1"/>
<dbReference type="Proteomes" id="UP000437575">
    <property type="component" value="Unassembled WGS sequence"/>
</dbReference>
<evidence type="ECO:0000256" key="5">
    <source>
        <dbReference type="ARBA" id="ARBA00022747"/>
    </source>
</evidence>
<reference evidence="9 10" key="1">
    <citation type="submission" date="2019-11" db="EMBL/GenBank/DDBJ databases">
        <title>Draft Genome Sequence of Plant Growth-Promoting Rhizosphere-Associated Bacteria.</title>
        <authorList>
            <person name="Vasilyev I.Y."/>
            <person name="Radchenko V."/>
            <person name="Ilnitskaya E.V."/>
        </authorList>
    </citation>
    <scope>NUCLEOTIDE SEQUENCE [LARGE SCALE GENOMIC DNA]</scope>
    <source>
        <strain evidence="9 10">VRA_1sq_f</strain>
    </source>
</reference>
<dbReference type="PANTHER" id="PTHR42933">
    <property type="entry name" value="SLR6095 PROTEIN"/>
    <property type="match status" value="1"/>
</dbReference>
<dbReference type="PANTHER" id="PTHR42933:SF1">
    <property type="entry name" value="SITE-SPECIFIC DNA-METHYLTRANSFERASE (ADENINE-SPECIFIC)"/>
    <property type="match status" value="1"/>
</dbReference>
<dbReference type="InterPro" id="IPR029063">
    <property type="entry name" value="SAM-dependent_MTases_sf"/>
</dbReference>
<sequence length="88" mass="10447">KERKDIDKYAHLANFDEIKENEFNLNIPRYVDTFEPEPEINLDEVSKELRETNEKIKENETELISMLKDLTSEDEKIMKGLNDFISVL</sequence>
<dbReference type="SUPFAM" id="SSF53335">
    <property type="entry name" value="S-adenosyl-L-methionine-dependent methyltransferases"/>
    <property type="match status" value="1"/>
</dbReference>
<evidence type="ECO:0000256" key="3">
    <source>
        <dbReference type="ARBA" id="ARBA00022679"/>
    </source>
</evidence>
<dbReference type="InterPro" id="IPR051537">
    <property type="entry name" value="DNA_Adenine_Mtase"/>
</dbReference>
<comment type="caution">
    <text evidence="9">The sequence shown here is derived from an EMBL/GenBank/DDBJ whole genome shotgun (WGS) entry which is preliminary data.</text>
</comment>
<feature type="non-terminal residue" evidence="9">
    <location>
        <position position="1"/>
    </location>
</feature>
<dbReference type="AlphaFoldDB" id="A0A6A8LSJ8"/>
<evidence type="ECO:0000256" key="6">
    <source>
        <dbReference type="ARBA" id="ARBA00047942"/>
    </source>
</evidence>
<comment type="catalytic activity">
    <reaction evidence="6">
        <text>a 2'-deoxyadenosine in DNA + S-adenosyl-L-methionine = an N(6)-methyl-2'-deoxyadenosine in DNA + S-adenosyl-L-homocysteine + H(+)</text>
        <dbReference type="Rhea" id="RHEA:15197"/>
        <dbReference type="Rhea" id="RHEA-COMP:12418"/>
        <dbReference type="Rhea" id="RHEA-COMP:12419"/>
        <dbReference type="ChEBI" id="CHEBI:15378"/>
        <dbReference type="ChEBI" id="CHEBI:57856"/>
        <dbReference type="ChEBI" id="CHEBI:59789"/>
        <dbReference type="ChEBI" id="CHEBI:90615"/>
        <dbReference type="ChEBI" id="CHEBI:90616"/>
        <dbReference type="EC" id="2.1.1.72"/>
    </reaction>
</comment>
<dbReference type="GO" id="GO:0032259">
    <property type="term" value="P:methylation"/>
    <property type="evidence" value="ECO:0007669"/>
    <property type="project" value="UniProtKB-KW"/>
</dbReference>
<dbReference type="GO" id="GO:0009007">
    <property type="term" value="F:site-specific DNA-methyltransferase (adenine-specific) activity"/>
    <property type="evidence" value="ECO:0007669"/>
    <property type="project" value="UniProtKB-EC"/>
</dbReference>